<dbReference type="GO" id="GO:0000510">
    <property type="term" value="F:H3-H4 histone complex chaperone activity"/>
    <property type="evidence" value="ECO:0007669"/>
    <property type="project" value="EnsemblFungi"/>
</dbReference>
<sequence>MDEEVKEFINDRLFHQAKPVLFTDLISKFGIGPDVAKGSMFHYYKTVSDNAKFHCVVVCCLKDNRIFIVQDLAKIGQLEEDVIDCFIYAFSPTSEVIPYNEVYRQSEQTLTIKNSYELVHTETNGSSVTKAPVDKPIKRENGQAKKEQTPPTAPQKPKKDMGLRSTALLARMRKEREDKEQERQAELKRRREENAKRELDRDPKKAKQMDELSKMFDNDDDDDLMDIDDDENDNNAIKMEEHQDNRPATAPITASHINESEMEDILDTTAEESLLEIKKDQKESAPEMSSQVEQTDEPVKKEQEPETYVDEDGYIVTRRADPKEKKATPPVKKTTPAVRAKTDPTPKPKRKQGTIESFFKRK</sequence>
<feature type="compositionally biased region" description="Low complexity" evidence="1">
    <location>
        <begin position="328"/>
        <end position="338"/>
    </location>
</feature>
<dbReference type="GO" id="GO:0043137">
    <property type="term" value="P:DNA replication, removal of RNA primer"/>
    <property type="evidence" value="ECO:0007669"/>
    <property type="project" value="EnsemblFungi"/>
</dbReference>
<name>A0A0W0CP93_CANGB</name>
<dbReference type="VEuPathDB" id="FungiDB:GWK60_L02981"/>
<dbReference type="GO" id="GO:0043625">
    <property type="term" value="C:delta DNA polymerase complex"/>
    <property type="evidence" value="ECO:0007669"/>
    <property type="project" value="EnsemblFungi"/>
</dbReference>
<evidence type="ECO:0000313" key="3">
    <source>
        <dbReference type="Proteomes" id="UP000054886"/>
    </source>
</evidence>
<dbReference type="VEuPathDB" id="FungiDB:B1J91_I03256g"/>
<dbReference type="VEuPathDB" id="FungiDB:CAGL0I03256g"/>
<dbReference type="EMBL" id="LLZZ01000112">
    <property type="protein sequence ID" value="KTB05792.1"/>
    <property type="molecule type" value="Genomic_DNA"/>
</dbReference>
<feature type="compositionally biased region" description="Basic and acidic residues" evidence="1">
    <location>
        <begin position="172"/>
        <end position="217"/>
    </location>
</feature>
<dbReference type="GO" id="GO:0042276">
    <property type="term" value="P:error-prone translesion synthesis"/>
    <property type="evidence" value="ECO:0007669"/>
    <property type="project" value="EnsemblFungi"/>
</dbReference>
<gene>
    <name evidence="2" type="ORF">AO440_002474</name>
</gene>
<feature type="compositionally biased region" description="Acidic residues" evidence="1">
    <location>
        <begin position="260"/>
        <end position="274"/>
    </location>
</feature>
<evidence type="ECO:0000313" key="2">
    <source>
        <dbReference type="EMBL" id="KTB05792.1"/>
    </source>
</evidence>
<dbReference type="GO" id="GO:0000727">
    <property type="term" value="P:double-strand break repair via break-induced replication"/>
    <property type="evidence" value="ECO:0007669"/>
    <property type="project" value="EnsemblFungi"/>
</dbReference>
<feature type="compositionally biased region" description="Basic and acidic residues" evidence="1">
    <location>
        <begin position="132"/>
        <end position="148"/>
    </location>
</feature>
<dbReference type="VEuPathDB" id="FungiDB:GVI51_I02981"/>
<accession>A0A0W0CP93</accession>
<organism evidence="2 3">
    <name type="scientific">Candida glabrata</name>
    <name type="common">Yeast</name>
    <name type="synonym">Torulopsis glabrata</name>
    <dbReference type="NCBI Taxonomy" id="5478"/>
    <lineage>
        <taxon>Eukaryota</taxon>
        <taxon>Fungi</taxon>
        <taxon>Dikarya</taxon>
        <taxon>Ascomycota</taxon>
        <taxon>Saccharomycotina</taxon>
        <taxon>Saccharomycetes</taxon>
        <taxon>Saccharomycetales</taxon>
        <taxon>Saccharomycetaceae</taxon>
        <taxon>Nakaseomyces</taxon>
    </lineage>
</organism>
<dbReference type="GO" id="GO:0006278">
    <property type="term" value="P:RNA-templated DNA biosynthetic process"/>
    <property type="evidence" value="ECO:0007669"/>
    <property type="project" value="EnsemblFungi"/>
</dbReference>
<dbReference type="AlphaFoldDB" id="A0A0W0CP93"/>
<dbReference type="GO" id="GO:0006277">
    <property type="term" value="P:DNA amplification"/>
    <property type="evidence" value="ECO:0007669"/>
    <property type="project" value="EnsemblFungi"/>
</dbReference>
<feature type="compositionally biased region" description="Basic and acidic residues" evidence="1">
    <location>
        <begin position="275"/>
        <end position="285"/>
    </location>
</feature>
<evidence type="ECO:0000256" key="1">
    <source>
        <dbReference type="SAM" id="MobiDB-lite"/>
    </source>
</evidence>
<comment type="caution">
    <text evidence="2">The sequence shown here is derived from an EMBL/GenBank/DDBJ whole genome shotgun (WGS) entry which is preliminary data.</text>
</comment>
<reference evidence="2 3" key="1">
    <citation type="submission" date="2015-10" db="EMBL/GenBank/DDBJ databases">
        <title>Draft genomes sequences of Candida glabrata isolates 1A, 1B, 2A, 2B, 3A and 3B.</title>
        <authorList>
            <person name="Haavelsrud O.E."/>
            <person name="Gaustad P."/>
        </authorList>
    </citation>
    <scope>NUCLEOTIDE SEQUENCE [LARGE SCALE GENOMIC DNA]</scope>
    <source>
        <strain evidence="2">910700640</strain>
    </source>
</reference>
<dbReference type="GO" id="GO:0003887">
    <property type="term" value="F:DNA-directed DNA polymerase activity"/>
    <property type="evidence" value="ECO:0007669"/>
    <property type="project" value="EnsemblFungi"/>
</dbReference>
<feature type="compositionally biased region" description="Acidic residues" evidence="1">
    <location>
        <begin position="218"/>
        <end position="233"/>
    </location>
</feature>
<feature type="compositionally biased region" description="Basic and acidic residues" evidence="1">
    <location>
        <begin position="318"/>
        <end position="327"/>
    </location>
</feature>
<protein>
    <submittedName>
        <fullName evidence="2">DNA polymerase delta subunit 3</fullName>
    </submittedName>
</protein>
<dbReference type="GO" id="GO:0016035">
    <property type="term" value="C:zeta DNA polymerase complex"/>
    <property type="evidence" value="ECO:0007669"/>
    <property type="project" value="EnsemblFungi"/>
</dbReference>
<proteinExistence type="predicted"/>
<dbReference type="Proteomes" id="UP000054886">
    <property type="component" value="Unassembled WGS sequence"/>
</dbReference>
<feature type="region of interest" description="Disordered" evidence="1">
    <location>
        <begin position="123"/>
        <end position="362"/>
    </location>
</feature>